<evidence type="ECO:0000256" key="2">
    <source>
        <dbReference type="ARBA" id="ARBA00022525"/>
    </source>
</evidence>
<keyword evidence="14" id="KW-1185">Reference proteome</keyword>
<feature type="disulfide bond" evidence="10">
    <location>
        <begin position="664"/>
        <end position="673"/>
    </location>
</feature>
<evidence type="ECO:0000256" key="9">
    <source>
        <dbReference type="ARBA" id="ARBA00023292"/>
    </source>
</evidence>
<dbReference type="PRINTS" id="PR00011">
    <property type="entry name" value="EGFLAMININ"/>
</dbReference>
<evidence type="ECO:0000259" key="12">
    <source>
        <dbReference type="PROSITE" id="PS51115"/>
    </source>
</evidence>
<dbReference type="SMART" id="SM00181">
    <property type="entry name" value="EGF"/>
    <property type="match status" value="6"/>
</dbReference>
<sequence length="759" mass="83960">MFPNNSRLSRNEVYYVNLPLIYLTFFQHPECECTHHTCGPNCDRCCPLFNQRQWGPGSSRDPRKCLPCNCHGHATSCHYEEAIDRAGLSLDINGNRQGGGVCDNCTDYTAGINCEKCIRGYYRPFDVPPDAEIPCLKCDCDPFGSTGYCDQDGISAGSCHCKPGFAGRACDQCALGYRGFPNCEVCPCDLKGVIPHNDCEDDCICKIFVDGKNCDHCKTGHFALRSENPEGCAPCYCSGVTTLCESAMLIPQKYESPEDWKISDISISRVVTPSWDPEANTWIIGNYEIPEVESFYWLAPKEYLGNKLESYGSHLNFKVHWIVMRGDTSGRPTAGPSIILIGANGMRIAHGDHEFEGSNATFKIKLQEYNWYHVPPTIKDIITRLRRTEYRGEPVTRFQFLSVLTNLKHILLRATFHTDQIEGMLEGAVLESGHLGEDETYSPVEKCSCPSGYTGLSCENCDYGYVRIITNISSHQEQGFCVKCDCNGHSQTCNPDTGQCFCEHNTIGEKCERCAPGYYGNPLAGTPYDCRKCACPLIEEENNFSPSCQLDFFAEKNGKMGGYVCTQCPKGYTGDHCELCDDGYFGDPTEFGSRCEPCSCGGGRCNRLTGQCLGCPGNTEGWRCEKCKKGYFGDPLTGGCQACLCDPIGSLSAECDNITGRCLCKEHFVGRTCEECEPGYGNVTAICTPCTCNEIGSRSGICDTHTGICDCKPGVEGFRCDACQHLHYGFSDLGCQSKWKIFIYLSFNKRNFISLIKTS</sequence>
<evidence type="ECO:0000256" key="6">
    <source>
        <dbReference type="ARBA" id="ARBA00022869"/>
    </source>
</evidence>
<comment type="caution">
    <text evidence="13">The sequence shown here is derived from an EMBL/GenBank/DDBJ whole genome shotgun (WGS) entry which is preliminary data.</text>
</comment>
<dbReference type="PROSITE" id="PS51115">
    <property type="entry name" value="LAMININ_IVA"/>
    <property type="match status" value="1"/>
</dbReference>
<dbReference type="EMBL" id="VTPC01008572">
    <property type="protein sequence ID" value="KAF2892708.1"/>
    <property type="molecule type" value="Genomic_DNA"/>
</dbReference>
<feature type="domain" description="Laminin EGF-like" evidence="11">
    <location>
        <begin position="598"/>
        <end position="642"/>
    </location>
</feature>
<dbReference type="Gene3D" id="2.10.25.10">
    <property type="entry name" value="Laminin"/>
    <property type="match status" value="6"/>
</dbReference>
<feature type="disulfide bond" evidence="10">
    <location>
        <begin position="615"/>
        <end position="624"/>
    </location>
</feature>
<keyword evidence="3" id="KW-0272">Extracellular matrix</keyword>
<feature type="disulfide bond" evidence="10">
    <location>
        <begin position="692"/>
        <end position="709"/>
    </location>
</feature>
<dbReference type="InterPro" id="IPR000742">
    <property type="entry name" value="EGF"/>
</dbReference>
<dbReference type="Pfam" id="PF00052">
    <property type="entry name" value="Laminin_B"/>
    <property type="match status" value="1"/>
</dbReference>
<dbReference type="FunFam" id="2.10.25.10:FF:000069">
    <property type="entry name" value="Laminin subunit alpha 1"/>
    <property type="match status" value="1"/>
</dbReference>
<proteinExistence type="predicted"/>
<evidence type="ECO:0000256" key="5">
    <source>
        <dbReference type="ARBA" id="ARBA00022737"/>
    </source>
</evidence>
<dbReference type="FunFam" id="2.10.25.10:FF:000580">
    <property type="entry name" value="Wing blister, isoform B"/>
    <property type="match status" value="1"/>
</dbReference>
<feature type="disulfide bond" evidence="10">
    <location>
        <begin position="502"/>
        <end position="511"/>
    </location>
</feature>
<feature type="disulfide bond" evidence="10">
    <location>
        <begin position="645"/>
        <end position="662"/>
    </location>
</feature>
<dbReference type="AlphaFoldDB" id="A0A8K0GBY7"/>
<evidence type="ECO:0000256" key="1">
    <source>
        <dbReference type="ARBA" id="ARBA00004302"/>
    </source>
</evidence>
<dbReference type="CDD" id="cd00055">
    <property type="entry name" value="EGF_Lam"/>
    <property type="match status" value="6"/>
</dbReference>
<dbReference type="Proteomes" id="UP000801492">
    <property type="component" value="Unassembled WGS sequence"/>
</dbReference>
<dbReference type="PANTHER" id="PTHR10574:SF428">
    <property type="entry name" value="LAMININ SUBUNIT ALPHA-1-LIKE PROTEIN"/>
    <property type="match status" value="1"/>
</dbReference>
<organism evidence="13 14">
    <name type="scientific">Ignelater luminosus</name>
    <name type="common">Cucubano</name>
    <name type="synonym">Pyrophorus luminosus</name>
    <dbReference type="NCBI Taxonomy" id="2038154"/>
    <lineage>
        <taxon>Eukaryota</taxon>
        <taxon>Metazoa</taxon>
        <taxon>Ecdysozoa</taxon>
        <taxon>Arthropoda</taxon>
        <taxon>Hexapoda</taxon>
        <taxon>Insecta</taxon>
        <taxon>Pterygota</taxon>
        <taxon>Neoptera</taxon>
        <taxon>Endopterygota</taxon>
        <taxon>Coleoptera</taxon>
        <taxon>Polyphaga</taxon>
        <taxon>Elateriformia</taxon>
        <taxon>Elateroidea</taxon>
        <taxon>Elateridae</taxon>
        <taxon>Agrypninae</taxon>
        <taxon>Pyrophorini</taxon>
        <taxon>Ignelater</taxon>
    </lineage>
</organism>
<dbReference type="GO" id="GO:0005604">
    <property type="term" value="C:basement membrane"/>
    <property type="evidence" value="ECO:0007669"/>
    <property type="project" value="UniProtKB-SubCell"/>
</dbReference>
<keyword evidence="6" id="KW-0084">Basement membrane</keyword>
<dbReference type="InterPro" id="IPR002049">
    <property type="entry name" value="LE_dom"/>
</dbReference>
<comment type="caution">
    <text evidence="10">Lacks conserved residue(s) required for the propagation of feature annotation.</text>
</comment>
<dbReference type="PANTHER" id="PTHR10574">
    <property type="entry name" value="NETRIN/LAMININ-RELATED"/>
    <property type="match status" value="1"/>
</dbReference>
<keyword evidence="8" id="KW-0325">Glycoprotein</keyword>
<keyword evidence="5" id="KW-0677">Repeat</keyword>
<dbReference type="Gene3D" id="2.170.300.10">
    <property type="entry name" value="Tie2 ligand-binding domain superfamily"/>
    <property type="match status" value="2"/>
</dbReference>
<dbReference type="InterPro" id="IPR050440">
    <property type="entry name" value="Laminin/Netrin_ECM"/>
</dbReference>
<dbReference type="SMART" id="SM00180">
    <property type="entry name" value="EGF_Lam"/>
    <property type="match status" value="8"/>
</dbReference>
<feature type="disulfide bond" evidence="10">
    <location>
        <begin position="711"/>
        <end position="720"/>
    </location>
</feature>
<keyword evidence="9 10" id="KW-0424">Laminin EGF-like domain</keyword>
<feature type="domain" description="Laminin IV type A" evidence="12">
    <location>
        <begin position="255"/>
        <end position="446"/>
    </location>
</feature>
<evidence type="ECO:0000256" key="4">
    <source>
        <dbReference type="ARBA" id="ARBA00022729"/>
    </source>
</evidence>
<feature type="disulfide bond" evidence="10">
    <location>
        <begin position="690"/>
        <end position="702"/>
    </location>
</feature>
<keyword evidence="7 10" id="KW-1015">Disulfide bond</keyword>
<comment type="subcellular location">
    <subcellularLocation>
        <location evidence="1">Secreted</location>
        <location evidence="1">Extracellular space</location>
        <location evidence="1">Extracellular matrix</location>
        <location evidence="1">Basement membrane</location>
    </subcellularLocation>
</comment>
<dbReference type="SMART" id="SM00281">
    <property type="entry name" value="LamB"/>
    <property type="match status" value="1"/>
</dbReference>
<feature type="domain" description="Laminin EGF-like" evidence="11">
    <location>
        <begin position="484"/>
        <end position="532"/>
    </location>
</feature>
<feature type="domain" description="Laminin EGF-like" evidence="11">
    <location>
        <begin position="138"/>
        <end position="185"/>
    </location>
</feature>
<evidence type="ECO:0000313" key="13">
    <source>
        <dbReference type="EMBL" id="KAF2892708.1"/>
    </source>
</evidence>
<evidence type="ECO:0000313" key="14">
    <source>
        <dbReference type="Proteomes" id="UP000801492"/>
    </source>
</evidence>
<keyword evidence="4" id="KW-0732">Signal</keyword>
<dbReference type="GO" id="GO:0005201">
    <property type="term" value="F:extracellular matrix structural constituent"/>
    <property type="evidence" value="ECO:0007669"/>
    <property type="project" value="TreeGrafter"/>
</dbReference>
<dbReference type="FunFam" id="2.10.25.10:FF:000082">
    <property type="entry name" value="Laminin subunit alpha 1"/>
    <property type="match status" value="1"/>
</dbReference>
<protein>
    <submittedName>
        <fullName evidence="13">Uncharacterized protein</fullName>
    </submittedName>
</protein>
<dbReference type="GO" id="GO:0007411">
    <property type="term" value="P:axon guidance"/>
    <property type="evidence" value="ECO:0007669"/>
    <property type="project" value="TreeGrafter"/>
</dbReference>
<keyword evidence="2" id="KW-0964">Secreted</keyword>
<feature type="domain" description="Laminin EGF-like" evidence="11">
    <location>
        <begin position="690"/>
        <end position="737"/>
    </location>
</feature>
<dbReference type="PROSITE" id="PS01248">
    <property type="entry name" value="EGF_LAM_1"/>
    <property type="match status" value="4"/>
</dbReference>
<feature type="disulfide bond" evidence="10">
    <location>
        <begin position="643"/>
        <end position="655"/>
    </location>
</feature>
<dbReference type="PROSITE" id="PS50027">
    <property type="entry name" value="EGF_LAM_2"/>
    <property type="match status" value="5"/>
</dbReference>
<dbReference type="Pfam" id="PF00053">
    <property type="entry name" value="EGF_laminin"/>
    <property type="match status" value="8"/>
</dbReference>
<dbReference type="GO" id="GO:0009888">
    <property type="term" value="P:tissue development"/>
    <property type="evidence" value="ECO:0007669"/>
    <property type="project" value="TreeGrafter"/>
</dbReference>
<dbReference type="OrthoDB" id="8545473at2759"/>
<dbReference type="FunFam" id="2.10.25.10:FF:000094">
    <property type="entry name" value="Laminin subunit alpha-2"/>
    <property type="match status" value="1"/>
</dbReference>
<evidence type="ECO:0000256" key="7">
    <source>
        <dbReference type="ARBA" id="ARBA00023157"/>
    </source>
</evidence>
<dbReference type="InterPro" id="IPR000034">
    <property type="entry name" value="Laminin_IV"/>
</dbReference>
<gene>
    <name evidence="13" type="ORF">ILUMI_13466</name>
</gene>
<evidence type="ECO:0000256" key="8">
    <source>
        <dbReference type="ARBA" id="ARBA00023180"/>
    </source>
</evidence>
<evidence type="ECO:0000256" key="3">
    <source>
        <dbReference type="ARBA" id="ARBA00022530"/>
    </source>
</evidence>
<accession>A0A8K0GBY7</accession>
<name>A0A8K0GBY7_IGNLU</name>
<evidence type="ECO:0000256" key="10">
    <source>
        <dbReference type="PROSITE-ProRule" id="PRU00460"/>
    </source>
</evidence>
<reference evidence="13" key="1">
    <citation type="submission" date="2019-08" db="EMBL/GenBank/DDBJ databases">
        <title>The genome of the North American firefly Photinus pyralis.</title>
        <authorList>
            <consortium name="Photinus pyralis genome working group"/>
            <person name="Fallon T.R."/>
            <person name="Sander Lower S.E."/>
            <person name="Weng J.-K."/>
        </authorList>
    </citation>
    <scope>NUCLEOTIDE SEQUENCE</scope>
    <source>
        <strain evidence="13">TRF0915ILg1</strain>
        <tissue evidence="13">Whole body</tissue>
    </source>
</reference>
<dbReference type="SUPFAM" id="SSF57196">
    <property type="entry name" value="EGF/Laminin"/>
    <property type="match status" value="8"/>
</dbReference>
<dbReference type="GO" id="GO:0009887">
    <property type="term" value="P:animal organ morphogenesis"/>
    <property type="evidence" value="ECO:0007669"/>
    <property type="project" value="TreeGrafter"/>
</dbReference>
<feature type="disulfide bond" evidence="10">
    <location>
        <begin position="161"/>
        <end position="170"/>
    </location>
</feature>
<dbReference type="FunFam" id="2.10.25.10:FF:000188">
    <property type="entry name" value="Laminin subunit gamma 2"/>
    <property type="match status" value="1"/>
</dbReference>
<feature type="domain" description="Laminin EGF-like" evidence="11">
    <location>
        <begin position="643"/>
        <end position="689"/>
    </location>
</feature>
<evidence type="ECO:0000259" key="11">
    <source>
        <dbReference type="PROSITE" id="PS50027"/>
    </source>
</evidence>